<dbReference type="GO" id="GO:0003723">
    <property type="term" value="F:RNA binding"/>
    <property type="evidence" value="ECO:0007669"/>
    <property type="project" value="UniProtKB-UniRule"/>
</dbReference>
<protein>
    <recommendedName>
        <fullName evidence="4">16S rRNA (cytosine(967)-C(5))-methyltransferase</fullName>
        <ecNumber evidence="4">2.1.1.176</ecNumber>
    </recommendedName>
    <alternativeName>
        <fullName evidence="11">16S rRNA m5C967 methyltransferase</fullName>
    </alternativeName>
    <alternativeName>
        <fullName evidence="12">rRNA (cytosine-C(5)-)-methyltransferase RsmB</fullName>
    </alternativeName>
</protein>
<dbReference type="GO" id="GO:0008649">
    <property type="term" value="F:rRNA methyltransferase activity"/>
    <property type="evidence" value="ECO:0007669"/>
    <property type="project" value="InterPro"/>
</dbReference>
<dbReference type="PROSITE" id="PS01153">
    <property type="entry name" value="NOL1_NOP2_SUN"/>
    <property type="match status" value="1"/>
</dbReference>
<comment type="similarity">
    <text evidence="3 14">Belongs to the class I-like SAM-binding methyltransferase superfamily. RsmB/NOP family.</text>
</comment>
<dbReference type="Gene3D" id="1.10.940.10">
    <property type="entry name" value="NusB-like"/>
    <property type="match status" value="1"/>
</dbReference>
<dbReference type="InterPro" id="IPR048019">
    <property type="entry name" value="RsmB-like_N"/>
</dbReference>
<dbReference type="CDD" id="cd00620">
    <property type="entry name" value="Methyltransferase_Sun"/>
    <property type="match status" value="1"/>
</dbReference>
<evidence type="ECO:0000256" key="1">
    <source>
        <dbReference type="ARBA" id="ARBA00002724"/>
    </source>
</evidence>
<comment type="subcellular location">
    <subcellularLocation>
        <location evidence="2">Cytoplasm</location>
    </subcellularLocation>
</comment>
<organism evidence="16 17">
    <name type="scientific">Paenactinomyces guangxiensis</name>
    <dbReference type="NCBI Taxonomy" id="1490290"/>
    <lineage>
        <taxon>Bacteria</taxon>
        <taxon>Bacillati</taxon>
        <taxon>Bacillota</taxon>
        <taxon>Bacilli</taxon>
        <taxon>Bacillales</taxon>
        <taxon>Thermoactinomycetaceae</taxon>
        <taxon>Paenactinomyces</taxon>
    </lineage>
</organism>
<evidence type="ECO:0000313" key="16">
    <source>
        <dbReference type="EMBL" id="MBA4494186.1"/>
    </source>
</evidence>
<keyword evidence="5" id="KW-0963">Cytoplasm</keyword>
<dbReference type="InterPro" id="IPR006027">
    <property type="entry name" value="NusB_RsmB_TIM44"/>
</dbReference>
<dbReference type="Pfam" id="PF22458">
    <property type="entry name" value="RsmF-B_ferredox"/>
    <property type="match status" value="1"/>
</dbReference>
<comment type="function">
    <text evidence="1">Specifically methylates the cytosine at position 967 (m5C967) of 16S rRNA.</text>
</comment>
<evidence type="ECO:0000256" key="13">
    <source>
        <dbReference type="ARBA" id="ARBA00047283"/>
    </source>
</evidence>
<dbReference type="InterPro" id="IPR049560">
    <property type="entry name" value="MeTrfase_RsmB-F_NOP2_cat"/>
</dbReference>
<reference evidence="16 17" key="1">
    <citation type="submission" date="2020-07" db="EMBL/GenBank/DDBJ databases">
        <authorList>
            <person name="Feng H."/>
        </authorList>
    </citation>
    <scope>NUCLEOTIDE SEQUENCE [LARGE SCALE GENOMIC DNA]</scope>
    <source>
        <strain evidence="17">s-10</strain>
    </source>
</reference>
<dbReference type="PANTHER" id="PTHR22807:SF53">
    <property type="entry name" value="RIBOSOMAL RNA SMALL SUBUNIT METHYLTRANSFERASE B-RELATED"/>
    <property type="match status" value="1"/>
</dbReference>
<comment type="catalytic activity">
    <reaction evidence="13">
        <text>cytidine(967) in 16S rRNA + S-adenosyl-L-methionine = 5-methylcytidine(967) in 16S rRNA + S-adenosyl-L-homocysteine + H(+)</text>
        <dbReference type="Rhea" id="RHEA:42748"/>
        <dbReference type="Rhea" id="RHEA-COMP:10219"/>
        <dbReference type="Rhea" id="RHEA-COMP:10220"/>
        <dbReference type="ChEBI" id="CHEBI:15378"/>
        <dbReference type="ChEBI" id="CHEBI:57856"/>
        <dbReference type="ChEBI" id="CHEBI:59789"/>
        <dbReference type="ChEBI" id="CHEBI:74483"/>
        <dbReference type="ChEBI" id="CHEBI:82748"/>
        <dbReference type="EC" id="2.1.1.176"/>
    </reaction>
</comment>
<dbReference type="InterPro" id="IPR035926">
    <property type="entry name" value="NusB-like_sf"/>
</dbReference>
<evidence type="ECO:0000256" key="11">
    <source>
        <dbReference type="ARBA" id="ARBA00030399"/>
    </source>
</evidence>
<accession>A0A7W1WQU1</accession>
<dbReference type="NCBIfam" id="NF011494">
    <property type="entry name" value="PRK14902.1"/>
    <property type="match status" value="1"/>
</dbReference>
<evidence type="ECO:0000256" key="6">
    <source>
        <dbReference type="ARBA" id="ARBA00022552"/>
    </source>
</evidence>
<keyword evidence="17" id="KW-1185">Reference proteome</keyword>
<feature type="binding site" evidence="14">
    <location>
        <position position="315"/>
    </location>
    <ligand>
        <name>S-adenosyl-L-methionine</name>
        <dbReference type="ChEBI" id="CHEBI:59789"/>
    </ligand>
</feature>
<feature type="active site" description="Nucleophile" evidence="14">
    <location>
        <position position="388"/>
    </location>
</feature>
<dbReference type="AlphaFoldDB" id="A0A7W1WQU1"/>
<evidence type="ECO:0000256" key="7">
    <source>
        <dbReference type="ARBA" id="ARBA00022603"/>
    </source>
</evidence>
<dbReference type="InterPro" id="IPR054728">
    <property type="entry name" value="RsmB-like_ferredoxin"/>
</dbReference>
<name>A0A7W1WQU1_9BACL</name>
<dbReference type="Pfam" id="PF01189">
    <property type="entry name" value="Methyltr_RsmB-F"/>
    <property type="match status" value="1"/>
</dbReference>
<evidence type="ECO:0000256" key="10">
    <source>
        <dbReference type="ARBA" id="ARBA00022884"/>
    </source>
</evidence>
<dbReference type="InterPro" id="IPR018314">
    <property type="entry name" value="RsmB/NOL1/NOP2-like_CS"/>
</dbReference>
<dbReference type="EC" id="2.1.1.176" evidence="4"/>
<evidence type="ECO:0000256" key="5">
    <source>
        <dbReference type="ARBA" id="ARBA00022490"/>
    </source>
</evidence>
<evidence type="ECO:0000256" key="9">
    <source>
        <dbReference type="ARBA" id="ARBA00022691"/>
    </source>
</evidence>
<evidence type="ECO:0000256" key="12">
    <source>
        <dbReference type="ARBA" id="ARBA00031088"/>
    </source>
</evidence>
<dbReference type="GO" id="GO:0006355">
    <property type="term" value="P:regulation of DNA-templated transcription"/>
    <property type="evidence" value="ECO:0007669"/>
    <property type="project" value="InterPro"/>
</dbReference>
<evidence type="ECO:0000256" key="2">
    <source>
        <dbReference type="ARBA" id="ARBA00004496"/>
    </source>
</evidence>
<dbReference type="InterPro" id="IPR004573">
    <property type="entry name" value="rRNA_ssu_MeTfrase_B"/>
</dbReference>
<dbReference type="EMBL" id="JACEIQ010000006">
    <property type="protein sequence ID" value="MBA4494186.1"/>
    <property type="molecule type" value="Genomic_DNA"/>
</dbReference>
<feature type="binding site" evidence="14">
    <location>
        <begin position="264"/>
        <end position="270"/>
    </location>
    <ligand>
        <name>S-adenosyl-L-methionine</name>
        <dbReference type="ChEBI" id="CHEBI:59789"/>
    </ligand>
</feature>
<dbReference type="FunFam" id="3.40.50.150:FF:000257">
    <property type="entry name" value="16S rRNA methyltransferase"/>
    <property type="match status" value="1"/>
</dbReference>
<dbReference type="InterPro" id="IPR023267">
    <property type="entry name" value="RCMT"/>
</dbReference>
<evidence type="ECO:0000256" key="14">
    <source>
        <dbReference type="PROSITE-ProRule" id="PRU01023"/>
    </source>
</evidence>
<dbReference type="InterPro" id="IPR001678">
    <property type="entry name" value="MeTrfase_RsmB-F_NOP2_dom"/>
</dbReference>
<dbReference type="PANTHER" id="PTHR22807">
    <property type="entry name" value="NOP2 YEAST -RELATED NOL1/NOP2/FMU SUN DOMAIN-CONTAINING"/>
    <property type="match status" value="1"/>
</dbReference>
<dbReference type="Gene3D" id="3.40.50.150">
    <property type="entry name" value="Vaccinia Virus protein VP39"/>
    <property type="match status" value="1"/>
</dbReference>
<keyword evidence="10 14" id="KW-0694">RNA-binding</keyword>
<dbReference type="PROSITE" id="PS51686">
    <property type="entry name" value="SAM_MT_RSMB_NOP"/>
    <property type="match status" value="1"/>
</dbReference>
<evidence type="ECO:0000259" key="15">
    <source>
        <dbReference type="PROSITE" id="PS51686"/>
    </source>
</evidence>
<feature type="binding site" evidence="14">
    <location>
        <position position="335"/>
    </location>
    <ligand>
        <name>S-adenosyl-L-methionine</name>
        <dbReference type="ChEBI" id="CHEBI:59789"/>
    </ligand>
</feature>
<dbReference type="SUPFAM" id="SSF53335">
    <property type="entry name" value="S-adenosyl-L-methionine-dependent methyltransferases"/>
    <property type="match status" value="1"/>
</dbReference>
<comment type="caution">
    <text evidence="16">The sequence shown here is derived from an EMBL/GenBank/DDBJ whole genome shotgun (WGS) entry which is preliminary data.</text>
</comment>
<dbReference type="GO" id="GO:0005737">
    <property type="term" value="C:cytoplasm"/>
    <property type="evidence" value="ECO:0007669"/>
    <property type="project" value="UniProtKB-SubCell"/>
</dbReference>
<dbReference type="Pfam" id="PF01029">
    <property type="entry name" value="NusB"/>
    <property type="match status" value="1"/>
</dbReference>
<sequence length="455" mass="51132">MMAGKTAREWALDILLQVEQNQSYSNLLLNRALQISRLDQRDKRLVTELVYGSIQRLNTLDWILNQLVKKGIASLQPWVRQLLRLGIYQLVYLDKIPVRAAVHETVHIAKKRGHKGITSLVNGVLRSYLRQKEQLALPADPQTTSEKAIAYSHPEWLVKRLEQMVGAQAAKQIMEADNTPPKISVRVNTLKTDRDSFIRKWKEKQEGEAVPSEVVPDGVIIQGGGNPAYSSLYQQGFCTVQDESSMLVGRLLAPQPGMTVLDACAAPGGKTTHLAEQMNNQGLIIACDLHPHKIDLIRSNADRLGTAIVETKALDTRELPARLEQGFLFDAILLDAPCSGLGVIRRKPDIKWSKEAQQIDSLVRLQKELLDTVASLLRPGGTLLYSTCTWELRENSEQVGQFLQRHPEFEPDPEMNRLLPPIVRETALTGEGWVQILPHHFHSDGFFIARLIKKE</sequence>
<keyword evidence="8 14" id="KW-0808">Transferase</keyword>
<gene>
    <name evidence="16" type="primary">rsmB</name>
    <name evidence="16" type="ORF">H1191_07700</name>
</gene>
<evidence type="ECO:0000256" key="3">
    <source>
        <dbReference type="ARBA" id="ARBA00007494"/>
    </source>
</evidence>
<dbReference type="InterPro" id="IPR029063">
    <property type="entry name" value="SAM-dependent_MTases_sf"/>
</dbReference>
<evidence type="ECO:0000256" key="8">
    <source>
        <dbReference type="ARBA" id="ARBA00022679"/>
    </source>
</evidence>
<dbReference type="NCBIfam" id="TIGR00563">
    <property type="entry name" value="rsmB"/>
    <property type="match status" value="1"/>
</dbReference>
<feature type="binding site" evidence="14">
    <location>
        <position position="288"/>
    </location>
    <ligand>
        <name>S-adenosyl-L-methionine</name>
        <dbReference type="ChEBI" id="CHEBI:59789"/>
    </ligand>
</feature>
<dbReference type="Proteomes" id="UP000535491">
    <property type="component" value="Unassembled WGS sequence"/>
</dbReference>
<dbReference type="SUPFAM" id="SSF48013">
    <property type="entry name" value="NusB-like"/>
    <property type="match status" value="1"/>
</dbReference>
<dbReference type="PRINTS" id="PR02008">
    <property type="entry name" value="RCMTFAMILY"/>
</dbReference>
<keyword evidence="7 14" id="KW-0489">Methyltransferase</keyword>
<evidence type="ECO:0000313" key="17">
    <source>
        <dbReference type="Proteomes" id="UP000535491"/>
    </source>
</evidence>
<keyword evidence="6" id="KW-0698">rRNA processing</keyword>
<evidence type="ECO:0000256" key="4">
    <source>
        <dbReference type="ARBA" id="ARBA00012140"/>
    </source>
</evidence>
<dbReference type="Gene3D" id="3.30.70.1170">
    <property type="entry name" value="Sun protein, domain 3"/>
    <property type="match status" value="1"/>
</dbReference>
<keyword evidence="9 14" id="KW-0949">S-adenosyl-L-methionine</keyword>
<dbReference type="FunFam" id="1.10.940.10:FF:000006">
    <property type="entry name" value="16S rRNA (Cytosine(967)-C(5))-methyltransferase RsmB"/>
    <property type="match status" value="1"/>
</dbReference>
<proteinExistence type="inferred from homology"/>
<feature type="domain" description="SAM-dependent MTase RsmB/NOP-type" evidence="15">
    <location>
        <begin position="173"/>
        <end position="454"/>
    </location>
</feature>
<dbReference type="CDD" id="cd02440">
    <property type="entry name" value="AdoMet_MTases"/>
    <property type="match status" value="1"/>
</dbReference>